<dbReference type="RefSeq" id="WP_001918263.1">
    <property type="nucleotide sequence ID" value="NZ_JH976577.1"/>
</dbReference>
<organism evidence="1 2">
    <name type="scientific">Helicobacter pylori GAM100Ai</name>
    <dbReference type="NCBI Taxonomy" id="1159019"/>
    <lineage>
        <taxon>Bacteria</taxon>
        <taxon>Pseudomonadati</taxon>
        <taxon>Campylobacterota</taxon>
        <taxon>Epsilonproteobacteria</taxon>
        <taxon>Campylobacterales</taxon>
        <taxon>Helicobacteraceae</taxon>
        <taxon>Helicobacter</taxon>
    </lineage>
</organism>
<dbReference type="Proteomes" id="UP000001345">
    <property type="component" value="Unassembled WGS sequence"/>
</dbReference>
<dbReference type="AlphaFoldDB" id="A0AB72ZVB7"/>
<name>A0AB72ZVB7_HELPX</name>
<gene>
    <name evidence="1" type="ORF">HMPREF1391_00706</name>
</gene>
<comment type="caution">
    <text evidence="1">The sequence shown here is derived from an EMBL/GenBank/DDBJ whole genome shotgun (WGS) entry which is preliminary data.</text>
</comment>
<dbReference type="EMBL" id="ANFP01000029">
    <property type="protein sequence ID" value="EKQ72347.1"/>
    <property type="molecule type" value="Genomic_DNA"/>
</dbReference>
<proteinExistence type="predicted"/>
<protein>
    <submittedName>
        <fullName evidence="1">Uncharacterized protein</fullName>
    </submittedName>
</protein>
<accession>A0AB72ZVB7</accession>
<evidence type="ECO:0000313" key="1">
    <source>
        <dbReference type="EMBL" id="EKQ72347.1"/>
    </source>
</evidence>
<reference evidence="2" key="1">
    <citation type="submission" date="2023-07" db="EMBL/GenBank/DDBJ databases">
        <authorList>
            <person name="Weinstock G."/>
            <person name="Sodergren E."/>
            <person name="Lobos E.A."/>
            <person name="Fulton L."/>
            <person name="Fulton R."/>
            <person name="Courtney L."/>
            <person name="Fronick C."/>
            <person name="O'Laughlin M."/>
            <person name="Godfrey J."/>
            <person name="Wilson R.M."/>
            <person name="Miner T."/>
            <person name="Farmer C."/>
            <person name="Delehaunty K."/>
            <person name="Cordes M."/>
            <person name="Minx P."/>
            <person name="Tomlinson C."/>
            <person name="Chen J."/>
            <person name="Wollam A."/>
            <person name="Pepin K.H."/>
            <person name="Bhonagiri V."/>
            <person name="Zhang X."/>
            <person name="Suruliraj S."/>
            <person name="Antonio M."/>
            <person name="Secka O."/>
            <person name="Thomas J."/>
            <person name="Warren W."/>
            <person name="Mitreva M."/>
            <person name="Mardis E.R."/>
            <person name="Wilson R.K."/>
        </authorList>
    </citation>
    <scope>NUCLEOTIDE SEQUENCE [LARGE SCALE GENOMIC DNA]</scope>
    <source>
        <strain evidence="2">GAM100Ai</strain>
    </source>
</reference>
<evidence type="ECO:0000313" key="2">
    <source>
        <dbReference type="Proteomes" id="UP000001345"/>
    </source>
</evidence>
<sequence>MEKNRVHAIIANAVEPLERCGSFNPIDLVKFVQFAKMHGIEYSVIEEVIDITQTISLIHLHEDRLDASDLPREEKKAMCAELQKSIDENLKALRNIINT</sequence>